<keyword evidence="4" id="KW-0444">Lipid biosynthesis</keyword>
<reference evidence="13 14" key="1">
    <citation type="submission" date="2022-07" db="EMBL/GenBank/DDBJ databases">
        <authorList>
            <person name="Xamxidin M."/>
            <person name="Wu M."/>
        </authorList>
    </citation>
    <scope>NUCLEOTIDE SEQUENCE [LARGE SCALE GENOMIC DNA]</scope>
    <source>
        <strain evidence="13 14">NBRC 111650</strain>
    </source>
</reference>
<comment type="caution">
    <text evidence="13">The sequence shown here is derived from an EMBL/GenBank/DDBJ whole genome shotgun (WGS) entry which is preliminary data.</text>
</comment>
<evidence type="ECO:0000256" key="4">
    <source>
        <dbReference type="ARBA" id="ARBA00022516"/>
    </source>
</evidence>
<comment type="pathway">
    <text evidence="2">Lipid metabolism.</text>
</comment>
<comment type="cofactor">
    <cofactor evidence="1">
        <name>pyruvate</name>
        <dbReference type="ChEBI" id="CHEBI:15361"/>
    </cofactor>
</comment>
<keyword evidence="6" id="KW-0443">Lipid metabolism</keyword>
<comment type="pathway">
    <text evidence="12">Phospholipid metabolism; phosphatidylethanolamine biosynthesis.</text>
</comment>
<proteinExistence type="predicted"/>
<dbReference type="PANTHER" id="PTHR10067:SF6">
    <property type="entry name" value="PHOSPHATIDYLSERINE DECARBOXYLASE PROENZYME, MITOCHONDRIAL"/>
    <property type="match status" value="1"/>
</dbReference>
<dbReference type="InterPro" id="IPR033177">
    <property type="entry name" value="PSD-B"/>
</dbReference>
<evidence type="ECO:0000256" key="8">
    <source>
        <dbReference type="ARBA" id="ARBA00023209"/>
    </source>
</evidence>
<dbReference type="GO" id="GO:0004609">
    <property type="term" value="F:phosphatidylserine decarboxylase activity"/>
    <property type="evidence" value="ECO:0007669"/>
    <property type="project" value="UniProtKB-EC"/>
</dbReference>
<keyword evidence="5" id="KW-0210">Decarboxylase</keyword>
<dbReference type="EMBL" id="JANIGO010000002">
    <property type="protein sequence ID" value="MCQ8896129.1"/>
    <property type="molecule type" value="Genomic_DNA"/>
</dbReference>
<evidence type="ECO:0000256" key="9">
    <source>
        <dbReference type="ARBA" id="ARBA00023239"/>
    </source>
</evidence>
<keyword evidence="8" id="KW-0594">Phospholipid biosynthesis</keyword>
<keyword evidence="11" id="KW-0670">Pyruvate</keyword>
<evidence type="ECO:0000256" key="1">
    <source>
        <dbReference type="ARBA" id="ARBA00001928"/>
    </source>
</evidence>
<dbReference type="RefSeq" id="WP_256763887.1">
    <property type="nucleotide sequence ID" value="NZ_JANIGO010000002.1"/>
</dbReference>
<sequence>MQHNQPDSWLDALNFWVTNRIPRLAASRCMGRISQIRQPFFVRLALWAWNRITPLQLHEANQTQFRSIHDCFTRALKPGQRPVDPAGNGVSPCDGEVVSHGLIQEGQLFQVKGLDYSVQELLIHPDTAARYANHQFITLRIRASQYHRLHAPTTAQLTRVDYIQGDTFNVNPPTVKRLEKLYCRNERAVLHLKGSQGEPVAMVAVAAILVAGIRLHATGLLFNQSYAGQASLSLNQAVQRGEELGWFEHGSTVILLVPATWQLHPSITPGSGVRMGQCLWVCAD</sequence>
<evidence type="ECO:0000256" key="5">
    <source>
        <dbReference type="ARBA" id="ARBA00022793"/>
    </source>
</evidence>
<name>A0ABT1WFI3_9BURK</name>
<evidence type="ECO:0000256" key="2">
    <source>
        <dbReference type="ARBA" id="ARBA00005189"/>
    </source>
</evidence>
<dbReference type="EC" id="4.1.1.65" evidence="3"/>
<dbReference type="InterPro" id="IPR003817">
    <property type="entry name" value="PS_Dcarbxylase"/>
</dbReference>
<evidence type="ECO:0000256" key="6">
    <source>
        <dbReference type="ARBA" id="ARBA00023098"/>
    </source>
</evidence>
<organism evidence="13 14">
    <name type="scientific">Limnobacter humi</name>
    <dbReference type="NCBI Taxonomy" id="1778671"/>
    <lineage>
        <taxon>Bacteria</taxon>
        <taxon>Pseudomonadati</taxon>
        <taxon>Pseudomonadota</taxon>
        <taxon>Betaproteobacteria</taxon>
        <taxon>Burkholderiales</taxon>
        <taxon>Burkholderiaceae</taxon>
        <taxon>Limnobacter</taxon>
    </lineage>
</organism>
<protein>
    <recommendedName>
        <fullName evidence="3">phosphatidylserine decarboxylase</fullName>
        <ecNumber evidence="3">4.1.1.65</ecNumber>
    </recommendedName>
</protein>
<accession>A0ABT1WFI3</accession>
<keyword evidence="9 13" id="KW-0456">Lyase</keyword>
<keyword evidence="14" id="KW-1185">Reference proteome</keyword>
<evidence type="ECO:0000256" key="10">
    <source>
        <dbReference type="ARBA" id="ARBA00023264"/>
    </source>
</evidence>
<keyword evidence="7" id="KW-0865">Zymogen</keyword>
<dbReference type="PANTHER" id="PTHR10067">
    <property type="entry name" value="PHOSPHATIDYLSERINE DECARBOXYLASE"/>
    <property type="match status" value="1"/>
</dbReference>
<evidence type="ECO:0000256" key="3">
    <source>
        <dbReference type="ARBA" id="ARBA00012243"/>
    </source>
</evidence>
<evidence type="ECO:0000313" key="14">
    <source>
        <dbReference type="Proteomes" id="UP001204142"/>
    </source>
</evidence>
<evidence type="ECO:0000256" key="12">
    <source>
        <dbReference type="ARBA" id="ARBA00024326"/>
    </source>
</evidence>
<evidence type="ECO:0000256" key="7">
    <source>
        <dbReference type="ARBA" id="ARBA00023145"/>
    </source>
</evidence>
<keyword evidence="10" id="KW-1208">Phospholipid metabolism</keyword>
<dbReference type="Pfam" id="PF02666">
    <property type="entry name" value="PS_Dcarbxylase"/>
    <property type="match status" value="1"/>
</dbReference>
<dbReference type="NCBIfam" id="TIGR00163">
    <property type="entry name" value="PS_decarb"/>
    <property type="match status" value="1"/>
</dbReference>
<evidence type="ECO:0000256" key="11">
    <source>
        <dbReference type="ARBA" id="ARBA00023317"/>
    </source>
</evidence>
<gene>
    <name evidence="13" type="primary">asd</name>
    <name evidence="13" type="ORF">NQT62_06720</name>
</gene>
<dbReference type="Proteomes" id="UP001204142">
    <property type="component" value="Unassembled WGS sequence"/>
</dbReference>
<evidence type="ECO:0000313" key="13">
    <source>
        <dbReference type="EMBL" id="MCQ8896129.1"/>
    </source>
</evidence>